<keyword evidence="1" id="KW-0812">Transmembrane</keyword>
<accession>A0ABS8I0G3</accession>
<keyword evidence="1" id="KW-1133">Transmembrane helix</keyword>
<protein>
    <submittedName>
        <fullName evidence="2">Uncharacterized protein</fullName>
    </submittedName>
</protein>
<evidence type="ECO:0000313" key="2">
    <source>
        <dbReference type="EMBL" id="MCC5597775.1"/>
    </source>
</evidence>
<keyword evidence="3" id="KW-1185">Reference proteome</keyword>
<dbReference type="RefSeq" id="WP_229482469.1">
    <property type="nucleotide sequence ID" value="NZ_JAIVFQ010000001.1"/>
</dbReference>
<sequence>MPIHDIIDNRNQKLVDQINCILDSSAAAHFAVGYFFISGFTAIAQRLTNIKELRLLIGNTSNR</sequence>
<comment type="caution">
    <text evidence="2">The sequence shown here is derived from an EMBL/GenBank/DDBJ whole genome shotgun (WGS) entry which is preliminary data.</text>
</comment>
<feature type="transmembrane region" description="Helical" evidence="1">
    <location>
        <begin position="26"/>
        <end position="44"/>
    </location>
</feature>
<evidence type="ECO:0000313" key="3">
    <source>
        <dbReference type="Proteomes" id="UP001199525"/>
    </source>
</evidence>
<dbReference type="Gene3D" id="3.30.870.10">
    <property type="entry name" value="Endonuclease Chain A"/>
    <property type="match status" value="1"/>
</dbReference>
<proteinExistence type="predicted"/>
<evidence type="ECO:0000256" key="1">
    <source>
        <dbReference type="SAM" id="Phobius"/>
    </source>
</evidence>
<name>A0ABS8I0G3_9NOSO</name>
<dbReference type="EMBL" id="JAIVFQ010000001">
    <property type="protein sequence ID" value="MCC5597775.1"/>
    <property type="molecule type" value="Genomic_DNA"/>
</dbReference>
<reference evidence="2 3" key="1">
    <citation type="journal article" date="2021" name="Microorganisms">
        <title>Genome Evolution of Filamentous Cyanobacterium Nostoc Species: From Facultative Symbiosis to Free Living.</title>
        <authorList>
            <person name="Huo D."/>
            <person name="Li H."/>
            <person name="Cai F."/>
            <person name="Guo X."/>
            <person name="Qiao Z."/>
            <person name="Wang W."/>
            <person name="Yu G."/>
            <person name="Li R."/>
        </authorList>
    </citation>
    <scope>NUCLEOTIDE SEQUENCE [LARGE SCALE GENOMIC DNA]</scope>
    <source>
        <strain evidence="2 3">CHAB 5714</strain>
    </source>
</reference>
<organism evidence="2 3">
    <name type="scientific">Nostoc favosum CHAB5714</name>
    <dbReference type="NCBI Taxonomy" id="2780399"/>
    <lineage>
        <taxon>Bacteria</taxon>
        <taxon>Bacillati</taxon>
        <taxon>Cyanobacteriota</taxon>
        <taxon>Cyanophyceae</taxon>
        <taxon>Nostocales</taxon>
        <taxon>Nostocaceae</taxon>
        <taxon>Nostoc</taxon>
        <taxon>Nostoc favosum</taxon>
    </lineage>
</organism>
<keyword evidence="1" id="KW-0472">Membrane</keyword>
<gene>
    <name evidence="2" type="ORF">LC586_00580</name>
</gene>
<dbReference type="Proteomes" id="UP001199525">
    <property type="component" value="Unassembled WGS sequence"/>
</dbReference>